<gene>
    <name evidence="1" type="ORF">BDY19DRAFT_577373</name>
</gene>
<evidence type="ECO:0000313" key="1">
    <source>
        <dbReference type="EMBL" id="KAI0092067.1"/>
    </source>
</evidence>
<reference evidence="1" key="1">
    <citation type="journal article" date="2021" name="Environ. Microbiol.">
        <title>Gene family expansions and transcriptome signatures uncover fungal adaptations to wood decay.</title>
        <authorList>
            <person name="Hage H."/>
            <person name="Miyauchi S."/>
            <person name="Viragh M."/>
            <person name="Drula E."/>
            <person name="Min B."/>
            <person name="Chaduli D."/>
            <person name="Navarro D."/>
            <person name="Favel A."/>
            <person name="Norest M."/>
            <person name="Lesage-Meessen L."/>
            <person name="Balint B."/>
            <person name="Merenyi Z."/>
            <person name="de Eugenio L."/>
            <person name="Morin E."/>
            <person name="Martinez A.T."/>
            <person name="Baldrian P."/>
            <person name="Stursova M."/>
            <person name="Martinez M.J."/>
            <person name="Novotny C."/>
            <person name="Magnuson J.K."/>
            <person name="Spatafora J.W."/>
            <person name="Maurice S."/>
            <person name="Pangilinan J."/>
            <person name="Andreopoulos W."/>
            <person name="LaButti K."/>
            <person name="Hundley H."/>
            <person name="Na H."/>
            <person name="Kuo A."/>
            <person name="Barry K."/>
            <person name="Lipzen A."/>
            <person name="Henrissat B."/>
            <person name="Riley R."/>
            <person name="Ahrendt S."/>
            <person name="Nagy L.G."/>
            <person name="Grigoriev I.V."/>
            <person name="Martin F."/>
            <person name="Rosso M.N."/>
        </authorList>
    </citation>
    <scope>NUCLEOTIDE SEQUENCE</scope>
    <source>
        <strain evidence="1">CBS 384.51</strain>
    </source>
</reference>
<accession>A0ACB8UCP0</accession>
<comment type="caution">
    <text evidence="1">The sequence shown here is derived from an EMBL/GenBank/DDBJ whole genome shotgun (WGS) entry which is preliminary data.</text>
</comment>
<sequence length="158" mass="18196">MLSIYGSSPQLSSKKFSNHQTSGPQRNKSAPPSSFKLLIIPRLFNRDAEADTLSTSCERMHAAEGCLCNLRRYSGERISEAVHHHRICQSSTIARRQKLSILCRPVWDKGTWRERSRQEIKRRSSRARPRASCPIQRESGWYFNQTALAHLTEKFLQP</sequence>
<proteinExistence type="predicted"/>
<dbReference type="EMBL" id="MU274904">
    <property type="protein sequence ID" value="KAI0092067.1"/>
    <property type="molecule type" value="Genomic_DNA"/>
</dbReference>
<protein>
    <submittedName>
        <fullName evidence="1">Uncharacterized protein</fullName>
    </submittedName>
</protein>
<dbReference type="Proteomes" id="UP001055072">
    <property type="component" value="Unassembled WGS sequence"/>
</dbReference>
<keyword evidence="2" id="KW-1185">Reference proteome</keyword>
<organism evidence="1 2">
    <name type="scientific">Irpex rosettiformis</name>
    <dbReference type="NCBI Taxonomy" id="378272"/>
    <lineage>
        <taxon>Eukaryota</taxon>
        <taxon>Fungi</taxon>
        <taxon>Dikarya</taxon>
        <taxon>Basidiomycota</taxon>
        <taxon>Agaricomycotina</taxon>
        <taxon>Agaricomycetes</taxon>
        <taxon>Polyporales</taxon>
        <taxon>Irpicaceae</taxon>
        <taxon>Irpex</taxon>
    </lineage>
</organism>
<name>A0ACB8UCP0_9APHY</name>
<evidence type="ECO:0000313" key="2">
    <source>
        <dbReference type="Proteomes" id="UP001055072"/>
    </source>
</evidence>